<dbReference type="AlphaFoldDB" id="A0AAE1KWE7"/>
<evidence type="ECO:0000256" key="1">
    <source>
        <dbReference type="SAM" id="MobiDB-lite"/>
    </source>
</evidence>
<keyword evidence="3" id="KW-1185">Reference proteome</keyword>
<dbReference type="Proteomes" id="UP001286313">
    <property type="component" value="Unassembled WGS sequence"/>
</dbReference>
<feature type="region of interest" description="Disordered" evidence="1">
    <location>
        <begin position="1"/>
        <end position="157"/>
    </location>
</feature>
<gene>
    <name evidence="2" type="ORF">Pcinc_008469</name>
</gene>
<feature type="compositionally biased region" description="Low complexity" evidence="1">
    <location>
        <begin position="134"/>
        <end position="150"/>
    </location>
</feature>
<evidence type="ECO:0000313" key="3">
    <source>
        <dbReference type="Proteomes" id="UP001286313"/>
    </source>
</evidence>
<name>A0AAE1KWE7_PETCI</name>
<reference evidence="2" key="1">
    <citation type="submission" date="2023-10" db="EMBL/GenBank/DDBJ databases">
        <title>Genome assemblies of two species of porcelain crab, Petrolisthes cinctipes and Petrolisthes manimaculis (Anomura: Porcellanidae).</title>
        <authorList>
            <person name="Angst P."/>
        </authorList>
    </citation>
    <scope>NUCLEOTIDE SEQUENCE</scope>
    <source>
        <strain evidence="2">PB745_01</strain>
        <tissue evidence="2">Gill</tissue>
    </source>
</reference>
<feature type="compositionally biased region" description="Low complexity" evidence="1">
    <location>
        <begin position="57"/>
        <end position="107"/>
    </location>
</feature>
<feature type="compositionally biased region" description="Low complexity" evidence="1">
    <location>
        <begin position="8"/>
        <end position="44"/>
    </location>
</feature>
<organism evidence="2 3">
    <name type="scientific">Petrolisthes cinctipes</name>
    <name type="common">Flat porcelain crab</name>
    <dbReference type="NCBI Taxonomy" id="88211"/>
    <lineage>
        <taxon>Eukaryota</taxon>
        <taxon>Metazoa</taxon>
        <taxon>Ecdysozoa</taxon>
        <taxon>Arthropoda</taxon>
        <taxon>Crustacea</taxon>
        <taxon>Multicrustacea</taxon>
        <taxon>Malacostraca</taxon>
        <taxon>Eumalacostraca</taxon>
        <taxon>Eucarida</taxon>
        <taxon>Decapoda</taxon>
        <taxon>Pleocyemata</taxon>
        <taxon>Anomura</taxon>
        <taxon>Galatheoidea</taxon>
        <taxon>Porcellanidae</taxon>
        <taxon>Petrolisthes</taxon>
    </lineage>
</organism>
<comment type="caution">
    <text evidence="2">The sequence shown here is derived from an EMBL/GenBank/DDBJ whole genome shotgun (WGS) entry which is preliminary data.</text>
</comment>
<proteinExistence type="predicted"/>
<accession>A0AAE1KWE7</accession>
<dbReference type="EMBL" id="JAWQEG010000632">
    <property type="protein sequence ID" value="KAK3887424.1"/>
    <property type="molecule type" value="Genomic_DNA"/>
</dbReference>
<evidence type="ECO:0000313" key="2">
    <source>
        <dbReference type="EMBL" id="KAK3887424.1"/>
    </source>
</evidence>
<sequence>MSPSQPNSLTSSLSTMGPSSSTSPIIKTSAPPKDTTTTITATTTPSVPKSLPLTSKASPAVSFPPHSSPASSISITPPTPKSLSLSSPSQSIPSPSSFSIASPSVTSLEDELGPLASLPTFNMSPGRYPRRLGASINSPSHSSSPNAPMSLPTTLQTPSYTQFPRYKRQYKVESIYVNDLYTLTYDEGETLESIKSVVVNYKRRQS</sequence>
<protein>
    <submittedName>
        <fullName evidence="2">Uncharacterized protein</fullName>
    </submittedName>
</protein>